<keyword evidence="2" id="KW-0732">Signal</keyword>
<dbReference type="RefSeq" id="WP_369059978.1">
    <property type="nucleotide sequence ID" value="NZ_CP158375.1"/>
</dbReference>
<dbReference type="EMBL" id="CP158375">
    <property type="protein sequence ID" value="XDO97030.1"/>
    <property type="molecule type" value="Genomic_DNA"/>
</dbReference>
<feature type="region of interest" description="Disordered" evidence="1">
    <location>
        <begin position="32"/>
        <end position="72"/>
    </location>
</feature>
<gene>
    <name evidence="3" type="ORF">ABOZ73_00975</name>
</gene>
<accession>A0AB39KT09</accession>
<proteinExistence type="predicted"/>
<sequence>MAAIVEILAALVVSAACAAFASFGVNLQTHSDSDHLRKSEAGRPVARTPQAQRVSVSASQTPDALKARRTPA</sequence>
<dbReference type="AlphaFoldDB" id="A0AB39KT09"/>
<evidence type="ECO:0000313" key="3">
    <source>
        <dbReference type="EMBL" id="XDO97030.1"/>
    </source>
</evidence>
<organism evidence="3">
    <name type="scientific">Caulobacter sp. 73W</name>
    <dbReference type="NCBI Taxonomy" id="3161137"/>
    <lineage>
        <taxon>Bacteria</taxon>
        <taxon>Pseudomonadati</taxon>
        <taxon>Pseudomonadota</taxon>
        <taxon>Alphaproteobacteria</taxon>
        <taxon>Caulobacterales</taxon>
        <taxon>Caulobacteraceae</taxon>
        <taxon>Caulobacter</taxon>
    </lineage>
</organism>
<feature type="compositionally biased region" description="Basic and acidic residues" evidence="1">
    <location>
        <begin position="32"/>
        <end position="41"/>
    </location>
</feature>
<evidence type="ECO:0000256" key="2">
    <source>
        <dbReference type="SAM" id="SignalP"/>
    </source>
</evidence>
<protein>
    <submittedName>
        <fullName evidence="3">Uncharacterized protein</fullName>
    </submittedName>
</protein>
<feature type="compositionally biased region" description="Polar residues" evidence="1">
    <location>
        <begin position="49"/>
        <end position="62"/>
    </location>
</feature>
<evidence type="ECO:0000256" key="1">
    <source>
        <dbReference type="SAM" id="MobiDB-lite"/>
    </source>
</evidence>
<name>A0AB39KT09_9CAUL</name>
<feature type="chain" id="PRO_5044330051" evidence="2">
    <location>
        <begin position="22"/>
        <end position="72"/>
    </location>
</feature>
<reference evidence="3" key="1">
    <citation type="submission" date="2024-06" db="EMBL/GenBank/DDBJ databases">
        <title>Caulobacter inopinatus, sp. nov.</title>
        <authorList>
            <person name="Donachie S.P."/>
        </authorList>
    </citation>
    <scope>NUCLEOTIDE SEQUENCE</scope>
    <source>
        <strain evidence="3">73W</strain>
    </source>
</reference>
<feature type="signal peptide" evidence="2">
    <location>
        <begin position="1"/>
        <end position="21"/>
    </location>
</feature>